<proteinExistence type="predicted"/>
<reference evidence="2" key="1">
    <citation type="submission" date="2017-06" db="EMBL/GenBank/DDBJ databases">
        <title>Herbaspirillum phytohormonus sp. nov., isolated from the root nodule of Robinia pseudoacacia in lead-zinc mine.</title>
        <authorList>
            <person name="Fan M."/>
            <person name="Lin Y."/>
        </authorList>
    </citation>
    <scope>NUCLEOTIDE SEQUENCE [LARGE SCALE GENOMIC DNA]</scope>
    <source>
        <strain evidence="2">SC-089</strain>
    </source>
</reference>
<gene>
    <name evidence="1" type="ORF">CEY11_17965</name>
</gene>
<comment type="caution">
    <text evidence="1">The sequence shown here is derived from an EMBL/GenBank/DDBJ whole genome shotgun (WGS) entry which is preliminary data.</text>
</comment>
<keyword evidence="2" id="KW-1185">Reference proteome</keyword>
<organism evidence="1 2">
    <name type="scientific">Candidimonas nitroreducens</name>
    <dbReference type="NCBI Taxonomy" id="683354"/>
    <lineage>
        <taxon>Bacteria</taxon>
        <taxon>Pseudomonadati</taxon>
        <taxon>Pseudomonadota</taxon>
        <taxon>Betaproteobacteria</taxon>
        <taxon>Burkholderiales</taxon>
        <taxon>Alcaligenaceae</taxon>
        <taxon>Candidimonas</taxon>
    </lineage>
</organism>
<evidence type="ECO:0000313" key="1">
    <source>
        <dbReference type="EMBL" id="OWT56781.1"/>
    </source>
</evidence>
<name>A0A225MB18_9BURK</name>
<dbReference type="AlphaFoldDB" id="A0A225MB18"/>
<protein>
    <submittedName>
        <fullName evidence="1">Uncharacterized protein</fullName>
    </submittedName>
</protein>
<dbReference type="EMBL" id="NJIH01000010">
    <property type="protein sequence ID" value="OWT56781.1"/>
    <property type="molecule type" value="Genomic_DNA"/>
</dbReference>
<accession>A0A225MB18</accession>
<dbReference type="RefSeq" id="WP_088604788.1">
    <property type="nucleotide sequence ID" value="NZ_NJIH01000010.1"/>
</dbReference>
<dbReference type="Proteomes" id="UP000214603">
    <property type="component" value="Unassembled WGS sequence"/>
</dbReference>
<evidence type="ECO:0000313" key="2">
    <source>
        <dbReference type="Proteomes" id="UP000214603"/>
    </source>
</evidence>
<sequence>MNDLEIELQRQFQRIGKAQEDWLIELRRHGIDTNAAVLLHVERFALVSGLIKEVEALRAEVKRLQEHLQGS</sequence>